<evidence type="ECO:0000256" key="9">
    <source>
        <dbReference type="ARBA" id="ARBA00034078"/>
    </source>
</evidence>
<keyword evidence="6" id="KW-0411">Iron-sulfur</keyword>
<evidence type="ECO:0000313" key="11">
    <source>
        <dbReference type="EMBL" id="RZS61270.1"/>
    </source>
</evidence>
<dbReference type="RefSeq" id="WP_130413831.1">
    <property type="nucleotide sequence ID" value="NZ_SGWX01000001.1"/>
</dbReference>
<dbReference type="InterPro" id="IPR005805">
    <property type="entry name" value="Rieske_Fe-S_prot_C"/>
</dbReference>
<evidence type="ECO:0000256" key="5">
    <source>
        <dbReference type="ARBA" id="ARBA00023004"/>
    </source>
</evidence>
<keyword evidence="3" id="KW-0001">2Fe-2S</keyword>
<proteinExistence type="predicted"/>
<keyword evidence="12" id="KW-1185">Reference proteome</keyword>
<dbReference type="InterPro" id="IPR019546">
    <property type="entry name" value="TAT_signal_bac_arc"/>
</dbReference>
<dbReference type="GO" id="GO:0004497">
    <property type="term" value="F:monooxygenase activity"/>
    <property type="evidence" value="ECO:0007669"/>
    <property type="project" value="UniProtKB-ARBA"/>
</dbReference>
<dbReference type="GO" id="GO:0016020">
    <property type="term" value="C:membrane"/>
    <property type="evidence" value="ECO:0007669"/>
    <property type="project" value="InterPro"/>
</dbReference>
<dbReference type="EMBL" id="SGWX01000001">
    <property type="protein sequence ID" value="RZS61270.1"/>
    <property type="molecule type" value="Genomic_DNA"/>
</dbReference>
<protein>
    <recommendedName>
        <fullName evidence="2">Cytochrome bc1 complex Rieske iron-sulfur subunit</fullName>
    </recommendedName>
    <alternativeName>
        <fullName evidence="8">Cytochrome bc1 reductase complex subunit QcrA</fullName>
    </alternativeName>
</protein>
<comment type="caution">
    <text evidence="11">The sequence shown here is derived from an EMBL/GenBank/DDBJ whole genome shotgun (WGS) entry which is preliminary data.</text>
</comment>
<dbReference type="InterPro" id="IPR017941">
    <property type="entry name" value="Rieske_2Fe-2S"/>
</dbReference>
<organism evidence="11 12">
    <name type="scientific">Xylanimonas ulmi</name>
    <dbReference type="NCBI Taxonomy" id="228973"/>
    <lineage>
        <taxon>Bacteria</taxon>
        <taxon>Bacillati</taxon>
        <taxon>Actinomycetota</taxon>
        <taxon>Actinomycetes</taxon>
        <taxon>Micrococcales</taxon>
        <taxon>Promicromonosporaceae</taxon>
        <taxon>Xylanimonas</taxon>
    </lineage>
</organism>
<dbReference type="InterPro" id="IPR036922">
    <property type="entry name" value="Rieske_2Fe-2S_sf"/>
</dbReference>
<name>A0A4V2EY01_9MICO</name>
<evidence type="ECO:0000256" key="6">
    <source>
        <dbReference type="ARBA" id="ARBA00023014"/>
    </source>
</evidence>
<evidence type="ECO:0000256" key="7">
    <source>
        <dbReference type="ARBA" id="ARBA00023157"/>
    </source>
</evidence>
<dbReference type="Pfam" id="PF00355">
    <property type="entry name" value="Rieske"/>
    <property type="match status" value="1"/>
</dbReference>
<dbReference type="PANTHER" id="PTHR10134">
    <property type="entry name" value="CYTOCHROME B-C1 COMPLEX SUBUNIT RIESKE, MITOCHONDRIAL"/>
    <property type="match status" value="1"/>
</dbReference>
<evidence type="ECO:0000313" key="12">
    <source>
        <dbReference type="Proteomes" id="UP000293852"/>
    </source>
</evidence>
<dbReference type="Proteomes" id="UP000293852">
    <property type="component" value="Unassembled WGS sequence"/>
</dbReference>
<dbReference type="InterPro" id="IPR014349">
    <property type="entry name" value="Rieske_Fe-S_prot"/>
</dbReference>
<dbReference type="InterPro" id="IPR006311">
    <property type="entry name" value="TAT_signal"/>
</dbReference>
<accession>A0A4V2EY01</accession>
<dbReference type="CDD" id="cd03467">
    <property type="entry name" value="Rieske"/>
    <property type="match status" value="1"/>
</dbReference>
<feature type="domain" description="Rieske" evidence="10">
    <location>
        <begin position="47"/>
        <end position="140"/>
    </location>
</feature>
<keyword evidence="5" id="KW-0408">Iron</keyword>
<dbReference type="Gene3D" id="2.102.10.10">
    <property type="entry name" value="Rieske [2Fe-2S] iron-sulphur domain"/>
    <property type="match status" value="1"/>
</dbReference>
<dbReference type="NCBIfam" id="TIGR01409">
    <property type="entry name" value="TAT_signal_seq"/>
    <property type="match status" value="1"/>
</dbReference>
<dbReference type="PRINTS" id="PR00162">
    <property type="entry name" value="RIESKE"/>
</dbReference>
<evidence type="ECO:0000256" key="4">
    <source>
        <dbReference type="ARBA" id="ARBA00022723"/>
    </source>
</evidence>
<keyword evidence="7" id="KW-1015">Disulfide bond</keyword>
<dbReference type="GO" id="GO:0046872">
    <property type="term" value="F:metal ion binding"/>
    <property type="evidence" value="ECO:0007669"/>
    <property type="project" value="UniProtKB-KW"/>
</dbReference>
<evidence type="ECO:0000256" key="3">
    <source>
        <dbReference type="ARBA" id="ARBA00022714"/>
    </source>
</evidence>
<evidence type="ECO:0000256" key="1">
    <source>
        <dbReference type="ARBA" id="ARBA00002494"/>
    </source>
</evidence>
<dbReference type="AlphaFoldDB" id="A0A4V2EY01"/>
<dbReference type="SUPFAM" id="SSF50022">
    <property type="entry name" value="ISP domain"/>
    <property type="match status" value="1"/>
</dbReference>
<dbReference type="GO" id="GO:0051537">
    <property type="term" value="F:2 iron, 2 sulfur cluster binding"/>
    <property type="evidence" value="ECO:0007669"/>
    <property type="project" value="UniProtKB-KW"/>
</dbReference>
<gene>
    <name evidence="11" type="ORF">EV386_1567</name>
</gene>
<comment type="function">
    <text evidence="1">Iron-sulfur subunit of the cytochrome bc1 complex, an essential component of the respiratory electron transport chain required for ATP synthesis. The bc1 complex catalyzes the oxidation of menaquinol and the reduction of cytochrome c in the respiratory chain. The bc1 complex operates through a Q-cycle mechanism that couples electron transfer to generation of the proton gradient that drives ATP synthesis.</text>
</comment>
<dbReference type="OrthoDB" id="25106at2"/>
<dbReference type="PROSITE" id="PS51318">
    <property type="entry name" value="TAT"/>
    <property type="match status" value="1"/>
</dbReference>
<sequence>MTDLSRRQVLGAAGAAVAGACLLSGCVEPRATPQDDASAVAARGKGTRVAALTDVAVGAALAVDLDGHALLLTRPAEREVHLFSSICPHAGCKVAPAGGELDCPCHGSRFALADGAVLGGPAGSPLAEVPVTIQGADVVLAG</sequence>
<keyword evidence="4" id="KW-0479">Metal-binding</keyword>
<dbReference type="PROSITE" id="PS51296">
    <property type="entry name" value="RIESKE"/>
    <property type="match status" value="1"/>
</dbReference>
<evidence type="ECO:0000256" key="8">
    <source>
        <dbReference type="ARBA" id="ARBA00029586"/>
    </source>
</evidence>
<evidence type="ECO:0000259" key="10">
    <source>
        <dbReference type="PROSITE" id="PS51296"/>
    </source>
</evidence>
<evidence type="ECO:0000256" key="2">
    <source>
        <dbReference type="ARBA" id="ARBA00015816"/>
    </source>
</evidence>
<comment type="cofactor">
    <cofactor evidence="9">
        <name>[2Fe-2S] cluster</name>
        <dbReference type="ChEBI" id="CHEBI:190135"/>
    </cofactor>
</comment>
<dbReference type="GO" id="GO:0016705">
    <property type="term" value="F:oxidoreductase activity, acting on paired donors, with incorporation or reduction of molecular oxygen"/>
    <property type="evidence" value="ECO:0007669"/>
    <property type="project" value="UniProtKB-ARBA"/>
</dbReference>
<dbReference type="PROSITE" id="PS51257">
    <property type="entry name" value="PROKAR_LIPOPROTEIN"/>
    <property type="match status" value="1"/>
</dbReference>
<reference evidence="11 12" key="1">
    <citation type="submission" date="2019-02" db="EMBL/GenBank/DDBJ databases">
        <title>Sequencing the genomes of 1000 actinobacteria strains.</title>
        <authorList>
            <person name="Klenk H.-P."/>
        </authorList>
    </citation>
    <scope>NUCLEOTIDE SEQUENCE [LARGE SCALE GENOMIC DNA]</scope>
    <source>
        <strain evidence="11 12">DSM 16932</strain>
    </source>
</reference>